<gene>
    <name evidence="1" type="ORF">MYCIT1_LOCUS11183</name>
</gene>
<evidence type="ECO:0000313" key="2">
    <source>
        <dbReference type="Proteomes" id="UP001295794"/>
    </source>
</evidence>
<protein>
    <submittedName>
        <fullName evidence="1">Uncharacterized protein</fullName>
    </submittedName>
</protein>
<evidence type="ECO:0000313" key="1">
    <source>
        <dbReference type="EMBL" id="CAK5268123.1"/>
    </source>
</evidence>
<name>A0AAD2H2A7_9AGAR</name>
<proteinExistence type="predicted"/>
<keyword evidence="2" id="KW-1185">Reference proteome</keyword>
<dbReference type="EMBL" id="CAVNYO010000138">
    <property type="protein sequence ID" value="CAK5268123.1"/>
    <property type="molecule type" value="Genomic_DNA"/>
</dbReference>
<sequence>MVHGSSQRELQERFQRSGDTISCYLNHRLLALTGTFYKDYIRAPADKTPDQILTSELYYPFFKYCRGTVDGVHILAYALAHHLT</sequence>
<dbReference type="Proteomes" id="UP001295794">
    <property type="component" value="Unassembled WGS sequence"/>
</dbReference>
<comment type="caution">
    <text evidence="1">The sequence shown here is derived from an EMBL/GenBank/DDBJ whole genome shotgun (WGS) entry which is preliminary data.</text>
</comment>
<organism evidence="1 2">
    <name type="scientific">Mycena citricolor</name>
    <dbReference type="NCBI Taxonomy" id="2018698"/>
    <lineage>
        <taxon>Eukaryota</taxon>
        <taxon>Fungi</taxon>
        <taxon>Dikarya</taxon>
        <taxon>Basidiomycota</taxon>
        <taxon>Agaricomycotina</taxon>
        <taxon>Agaricomycetes</taxon>
        <taxon>Agaricomycetidae</taxon>
        <taxon>Agaricales</taxon>
        <taxon>Marasmiineae</taxon>
        <taxon>Mycenaceae</taxon>
        <taxon>Mycena</taxon>
    </lineage>
</organism>
<accession>A0AAD2H2A7</accession>
<dbReference type="AlphaFoldDB" id="A0AAD2H2A7"/>
<reference evidence="1" key="1">
    <citation type="submission" date="2023-11" db="EMBL/GenBank/DDBJ databases">
        <authorList>
            <person name="De Vega J J."/>
            <person name="De Vega J J."/>
        </authorList>
    </citation>
    <scope>NUCLEOTIDE SEQUENCE</scope>
</reference>